<sequence>MVPCISLPLSWVPAVLELVQRQRGDVCRCPSGPVGAAAQGTGRKEGGKERDEMRWRKSVEHSEGRMEIAGLGRRGMDG</sequence>
<gene>
    <name evidence="2" type="ORF">PR048_024549</name>
</gene>
<evidence type="ECO:0000256" key="1">
    <source>
        <dbReference type="SAM" id="MobiDB-lite"/>
    </source>
</evidence>
<feature type="region of interest" description="Disordered" evidence="1">
    <location>
        <begin position="32"/>
        <end position="78"/>
    </location>
</feature>
<dbReference type="Proteomes" id="UP001159363">
    <property type="component" value="Chromosome 9"/>
</dbReference>
<name>A0ABQ9GNX0_9NEOP</name>
<reference evidence="2 3" key="1">
    <citation type="submission" date="2023-02" db="EMBL/GenBank/DDBJ databases">
        <title>LHISI_Scaffold_Assembly.</title>
        <authorList>
            <person name="Stuart O.P."/>
            <person name="Cleave R."/>
            <person name="Magrath M.J.L."/>
            <person name="Mikheyev A.S."/>
        </authorList>
    </citation>
    <scope>NUCLEOTIDE SEQUENCE [LARGE SCALE GENOMIC DNA]</scope>
    <source>
        <strain evidence="2">Daus_M_001</strain>
        <tissue evidence="2">Leg muscle</tissue>
    </source>
</reference>
<protein>
    <submittedName>
        <fullName evidence="2">Uncharacterized protein</fullName>
    </submittedName>
</protein>
<comment type="caution">
    <text evidence="2">The sequence shown here is derived from an EMBL/GenBank/DDBJ whole genome shotgun (WGS) entry which is preliminary data.</text>
</comment>
<keyword evidence="3" id="KW-1185">Reference proteome</keyword>
<evidence type="ECO:0000313" key="2">
    <source>
        <dbReference type="EMBL" id="KAJ8873715.1"/>
    </source>
</evidence>
<evidence type="ECO:0000313" key="3">
    <source>
        <dbReference type="Proteomes" id="UP001159363"/>
    </source>
</evidence>
<proteinExistence type="predicted"/>
<feature type="compositionally biased region" description="Basic and acidic residues" evidence="1">
    <location>
        <begin position="42"/>
        <end position="66"/>
    </location>
</feature>
<organism evidence="2 3">
    <name type="scientific">Dryococelus australis</name>
    <dbReference type="NCBI Taxonomy" id="614101"/>
    <lineage>
        <taxon>Eukaryota</taxon>
        <taxon>Metazoa</taxon>
        <taxon>Ecdysozoa</taxon>
        <taxon>Arthropoda</taxon>
        <taxon>Hexapoda</taxon>
        <taxon>Insecta</taxon>
        <taxon>Pterygota</taxon>
        <taxon>Neoptera</taxon>
        <taxon>Polyneoptera</taxon>
        <taxon>Phasmatodea</taxon>
        <taxon>Verophasmatodea</taxon>
        <taxon>Anareolatae</taxon>
        <taxon>Phasmatidae</taxon>
        <taxon>Eurycanthinae</taxon>
        <taxon>Dryococelus</taxon>
    </lineage>
</organism>
<accession>A0ABQ9GNX0</accession>
<dbReference type="EMBL" id="JARBHB010000010">
    <property type="protein sequence ID" value="KAJ8873715.1"/>
    <property type="molecule type" value="Genomic_DNA"/>
</dbReference>